<dbReference type="SMART" id="SM00252">
    <property type="entry name" value="SH2"/>
    <property type="match status" value="1"/>
</dbReference>
<protein>
    <submittedName>
        <fullName evidence="4">SH2 domain-containing protein</fullName>
    </submittedName>
</protein>
<dbReference type="InterPro" id="IPR036860">
    <property type="entry name" value="SH2_dom_sf"/>
</dbReference>
<keyword evidence="1" id="KW-0727">SH2 domain</keyword>
<dbReference type="SUPFAM" id="SSF55550">
    <property type="entry name" value="SH2 domain"/>
    <property type="match status" value="1"/>
</dbReference>
<dbReference type="Proteomes" id="UP000046393">
    <property type="component" value="Unplaced"/>
</dbReference>
<evidence type="ECO:0000313" key="3">
    <source>
        <dbReference type="Proteomes" id="UP000046393"/>
    </source>
</evidence>
<accession>A0A0N5ADU3</accession>
<dbReference type="WBParaSite" id="SMUV_0000236401-mRNA-1">
    <property type="protein sequence ID" value="SMUV_0000236401-mRNA-1"/>
    <property type="gene ID" value="SMUV_0000236401"/>
</dbReference>
<proteinExistence type="predicted"/>
<evidence type="ECO:0000256" key="1">
    <source>
        <dbReference type="PROSITE-ProRule" id="PRU00191"/>
    </source>
</evidence>
<keyword evidence="3" id="KW-1185">Reference proteome</keyword>
<sequence length="119" mass="13717">MNKRTEFRDGISNCKNSEKREVCLLEKIIRSHPIWYLQHIGRSAATHLLRNMEKGAFIVRSSSKRHVMALSIRLPAGFDMDTDHYLIETSETDKSVRLESSPNSFKSLPLLIEHYCLNG</sequence>
<dbReference type="PRINTS" id="PR00401">
    <property type="entry name" value="SH2DOMAIN"/>
</dbReference>
<feature type="domain" description="SH2" evidence="2">
    <location>
        <begin position="35"/>
        <end position="119"/>
    </location>
</feature>
<name>A0A0N5ADU3_9BILA</name>
<dbReference type="Pfam" id="PF00017">
    <property type="entry name" value="SH2"/>
    <property type="match status" value="1"/>
</dbReference>
<dbReference type="PROSITE" id="PS50001">
    <property type="entry name" value="SH2"/>
    <property type="match status" value="1"/>
</dbReference>
<organism evidence="3 4">
    <name type="scientific">Syphacia muris</name>
    <dbReference type="NCBI Taxonomy" id="451379"/>
    <lineage>
        <taxon>Eukaryota</taxon>
        <taxon>Metazoa</taxon>
        <taxon>Ecdysozoa</taxon>
        <taxon>Nematoda</taxon>
        <taxon>Chromadorea</taxon>
        <taxon>Rhabditida</taxon>
        <taxon>Spirurina</taxon>
        <taxon>Oxyuridomorpha</taxon>
        <taxon>Oxyuroidea</taxon>
        <taxon>Oxyuridae</taxon>
        <taxon>Syphacia</taxon>
    </lineage>
</organism>
<dbReference type="Gene3D" id="3.30.505.10">
    <property type="entry name" value="SH2 domain"/>
    <property type="match status" value="1"/>
</dbReference>
<dbReference type="AlphaFoldDB" id="A0A0N5ADU3"/>
<evidence type="ECO:0000313" key="4">
    <source>
        <dbReference type="WBParaSite" id="SMUV_0000236401-mRNA-1"/>
    </source>
</evidence>
<dbReference type="STRING" id="451379.A0A0N5ADU3"/>
<reference evidence="4" key="1">
    <citation type="submission" date="2017-02" db="UniProtKB">
        <authorList>
            <consortium name="WormBaseParasite"/>
        </authorList>
    </citation>
    <scope>IDENTIFICATION</scope>
</reference>
<evidence type="ECO:0000259" key="2">
    <source>
        <dbReference type="PROSITE" id="PS50001"/>
    </source>
</evidence>
<dbReference type="InterPro" id="IPR000980">
    <property type="entry name" value="SH2"/>
</dbReference>